<feature type="compositionally biased region" description="Polar residues" evidence="1">
    <location>
        <begin position="125"/>
        <end position="150"/>
    </location>
</feature>
<gene>
    <name evidence="2" type="ORF">HPB51_019845</name>
</gene>
<comment type="caution">
    <text evidence="2">The sequence shown here is derived from an EMBL/GenBank/DDBJ whole genome shotgun (WGS) entry which is preliminary data.</text>
</comment>
<name>A0A9J6DC02_RHIMP</name>
<keyword evidence="3" id="KW-1185">Reference proteome</keyword>
<reference evidence="2" key="1">
    <citation type="journal article" date="2020" name="Cell">
        <title>Large-Scale Comparative Analyses of Tick Genomes Elucidate Their Genetic Diversity and Vector Capacities.</title>
        <authorList>
            <consortium name="Tick Genome and Microbiome Consortium (TIGMIC)"/>
            <person name="Jia N."/>
            <person name="Wang J."/>
            <person name="Shi W."/>
            <person name="Du L."/>
            <person name="Sun Y."/>
            <person name="Zhan W."/>
            <person name="Jiang J.F."/>
            <person name="Wang Q."/>
            <person name="Zhang B."/>
            <person name="Ji P."/>
            <person name="Bell-Sakyi L."/>
            <person name="Cui X.M."/>
            <person name="Yuan T.T."/>
            <person name="Jiang B.G."/>
            <person name="Yang W.F."/>
            <person name="Lam T.T."/>
            <person name="Chang Q.C."/>
            <person name="Ding S.J."/>
            <person name="Wang X.J."/>
            <person name="Zhu J.G."/>
            <person name="Ruan X.D."/>
            <person name="Zhao L."/>
            <person name="Wei J.T."/>
            <person name="Ye R.Z."/>
            <person name="Que T.C."/>
            <person name="Du C.H."/>
            <person name="Zhou Y.H."/>
            <person name="Cheng J.X."/>
            <person name="Dai P.F."/>
            <person name="Guo W.B."/>
            <person name="Han X.H."/>
            <person name="Huang E.J."/>
            <person name="Li L.F."/>
            <person name="Wei W."/>
            <person name="Gao Y.C."/>
            <person name="Liu J.Z."/>
            <person name="Shao H.Z."/>
            <person name="Wang X."/>
            <person name="Wang C.C."/>
            <person name="Yang T.C."/>
            <person name="Huo Q.B."/>
            <person name="Li W."/>
            <person name="Chen H.Y."/>
            <person name="Chen S.E."/>
            <person name="Zhou L.G."/>
            <person name="Ni X.B."/>
            <person name="Tian J.H."/>
            <person name="Sheng Y."/>
            <person name="Liu T."/>
            <person name="Pan Y.S."/>
            <person name="Xia L.Y."/>
            <person name="Li J."/>
            <person name="Zhao F."/>
            <person name="Cao W.C."/>
        </authorList>
    </citation>
    <scope>NUCLEOTIDE SEQUENCE</scope>
    <source>
        <strain evidence="2">Rmic-2018</strain>
    </source>
</reference>
<dbReference type="AlphaFoldDB" id="A0A9J6DC02"/>
<evidence type="ECO:0000256" key="1">
    <source>
        <dbReference type="SAM" id="MobiDB-lite"/>
    </source>
</evidence>
<accession>A0A9J6DC02</accession>
<dbReference type="EMBL" id="JABSTU010000010">
    <property type="protein sequence ID" value="KAH8019506.1"/>
    <property type="molecule type" value="Genomic_DNA"/>
</dbReference>
<sequence length="175" mass="18962">MVAQLAERFKIPGQMAAAPPKLRARWHRRDFSCVHLLGLHCCGHLLSRFATGSRGCLPPLRIDAALGQLRRMPCQEPNAPVSNLAVVPSHHKVLPCTEYASESSDSSQASYQYLTDEPSPHASILPNSNGHASEPSGSHVSRQSSPTPATTEGRLKESSDSSMLLALPEQHINEP</sequence>
<dbReference type="Proteomes" id="UP000821866">
    <property type="component" value="Chromosome 8"/>
</dbReference>
<evidence type="ECO:0000313" key="3">
    <source>
        <dbReference type="Proteomes" id="UP000821866"/>
    </source>
</evidence>
<protein>
    <submittedName>
        <fullName evidence="2">Uncharacterized protein</fullName>
    </submittedName>
</protein>
<proteinExistence type="predicted"/>
<feature type="region of interest" description="Disordered" evidence="1">
    <location>
        <begin position="107"/>
        <end position="175"/>
    </location>
</feature>
<evidence type="ECO:0000313" key="2">
    <source>
        <dbReference type="EMBL" id="KAH8019506.1"/>
    </source>
</evidence>
<reference evidence="2" key="2">
    <citation type="submission" date="2021-09" db="EMBL/GenBank/DDBJ databases">
        <authorList>
            <person name="Jia N."/>
            <person name="Wang J."/>
            <person name="Shi W."/>
            <person name="Du L."/>
            <person name="Sun Y."/>
            <person name="Zhan W."/>
            <person name="Jiang J."/>
            <person name="Wang Q."/>
            <person name="Zhang B."/>
            <person name="Ji P."/>
            <person name="Sakyi L.B."/>
            <person name="Cui X."/>
            <person name="Yuan T."/>
            <person name="Jiang B."/>
            <person name="Yang W."/>
            <person name="Lam T.T.-Y."/>
            <person name="Chang Q."/>
            <person name="Ding S."/>
            <person name="Wang X."/>
            <person name="Zhu J."/>
            <person name="Ruan X."/>
            <person name="Zhao L."/>
            <person name="Wei J."/>
            <person name="Que T."/>
            <person name="Du C."/>
            <person name="Cheng J."/>
            <person name="Dai P."/>
            <person name="Han X."/>
            <person name="Huang E."/>
            <person name="Gao Y."/>
            <person name="Liu J."/>
            <person name="Shao H."/>
            <person name="Ye R."/>
            <person name="Li L."/>
            <person name="Wei W."/>
            <person name="Wang X."/>
            <person name="Wang C."/>
            <person name="Huo Q."/>
            <person name="Li W."/>
            <person name="Guo W."/>
            <person name="Chen H."/>
            <person name="Chen S."/>
            <person name="Zhou L."/>
            <person name="Zhou L."/>
            <person name="Ni X."/>
            <person name="Tian J."/>
            <person name="Zhou Y."/>
            <person name="Sheng Y."/>
            <person name="Liu T."/>
            <person name="Pan Y."/>
            <person name="Xia L."/>
            <person name="Li J."/>
            <person name="Zhao F."/>
            <person name="Cao W."/>
        </authorList>
    </citation>
    <scope>NUCLEOTIDE SEQUENCE</scope>
    <source>
        <strain evidence="2">Rmic-2018</strain>
        <tissue evidence="2">Larvae</tissue>
    </source>
</reference>
<organism evidence="2 3">
    <name type="scientific">Rhipicephalus microplus</name>
    <name type="common">Cattle tick</name>
    <name type="synonym">Boophilus microplus</name>
    <dbReference type="NCBI Taxonomy" id="6941"/>
    <lineage>
        <taxon>Eukaryota</taxon>
        <taxon>Metazoa</taxon>
        <taxon>Ecdysozoa</taxon>
        <taxon>Arthropoda</taxon>
        <taxon>Chelicerata</taxon>
        <taxon>Arachnida</taxon>
        <taxon>Acari</taxon>
        <taxon>Parasitiformes</taxon>
        <taxon>Ixodida</taxon>
        <taxon>Ixodoidea</taxon>
        <taxon>Ixodidae</taxon>
        <taxon>Rhipicephalinae</taxon>
        <taxon>Rhipicephalus</taxon>
        <taxon>Boophilus</taxon>
    </lineage>
</organism>